<dbReference type="EMBL" id="CP071504">
    <property type="protein sequence ID" value="QSX31359.1"/>
    <property type="molecule type" value="Genomic_DNA"/>
</dbReference>
<evidence type="ECO:0000256" key="7">
    <source>
        <dbReference type="ARBA" id="ARBA00022756"/>
    </source>
</evidence>
<dbReference type="Pfam" id="PF00155">
    <property type="entry name" value="Aminotran_1_2"/>
    <property type="match status" value="1"/>
</dbReference>
<sequence>MNPLLARLQANRQALTEAGLWRRRRLWAPALIDFSANDYLGLAREPQLAAALAEGANRFGVGSRASALVSGYSPAHEALEQELCRVTGHEAALLFCSGFAANLALAATLLQAGDTLIADKYIHASVIDGVQASGAALRRFPHNDLEGAERLLAKFPGTALWTESIFSMDGDGAPLAELAKLCREHNSLLIVDDAHGFGVIGEEGMGASRLPAFTRSAGEPRIDIQLVTFGKALGAQGAAILGSKALIDSLVANARHYIYSTALSPAQAFCVNEAIRLAAETDARARLFDNINYFRRGAEALGLELLDSASAIQLLPMADVPSCMAAAEQLRQQGLLVGAIRPPTVPSPRLRITLSAAHSRAQLDALLAALAQLPAATPDGPEVQP</sequence>
<dbReference type="PANTHER" id="PTHR13693">
    <property type="entry name" value="CLASS II AMINOTRANSFERASE/8-AMINO-7-OXONONANOATE SYNTHASE"/>
    <property type="match status" value="1"/>
</dbReference>
<comment type="pathway">
    <text evidence="2">Cofactor biosynthesis; biotin biosynthesis.</text>
</comment>
<keyword evidence="8 12" id="KW-0663">Pyridoxal phosphate</keyword>
<protein>
    <recommendedName>
        <fullName evidence="5">8-amino-7-oxononanoate synthase</fullName>
        <ecNumber evidence="5">2.3.1.47</ecNumber>
    </recommendedName>
    <alternativeName>
        <fullName evidence="9">7-keto-8-amino-pelargonic acid synthase</fullName>
    </alternativeName>
    <alternativeName>
        <fullName evidence="10">8-amino-7-ketopelargonate synthase</fullName>
    </alternativeName>
</protein>
<dbReference type="InterPro" id="IPR050087">
    <property type="entry name" value="AON_synthase_class-II"/>
</dbReference>
<feature type="domain" description="Aminotransferase class I/classII large" evidence="13">
    <location>
        <begin position="31"/>
        <end position="370"/>
    </location>
</feature>
<keyword evidence="7" id="KW-0093">Biotin biosynthesis</keyword>
<dbReference type="AlphaFoldDB" id="A0A974XW42"/>
<evidence type="ECO:0000256" key="10">
    <source>
        <dbReference type="ARBA" id="ARBA00033381"/>
    </source>
</evidence>
<dbReference type="InterPro" id="IPR015424">
    <property type="entry name" value="PyrdxlP-dep_Trfase"/>
</dbReference>
<dbReference type="Proteomes" id="UP000663281">
    <property type="component" value="Chromosome"/>
</dbReference>
<evidence type="ECO:0000256" key="3">
    <source>
        <dbReference type="ARBA" id="ARBA00010008"/>
    </source>
</evidence>
<dbReference type="InterPro" id="IPR015421">
    <property type="entry name" value="PyrdxlP-dep_Trfase_major"/>
</dbReference>
<evidence type="ECO:0000256" key="6">
    <source>
        <dbReference type="ARBA" id="ARBA00022679"/>
    </source>
</evidence>
<dbReference type="GO" id="GO:0009102">
    <property type="term" value="P:biotin biosynthetic process"/>
    <property type="evidence" value="ECO:0007669"/>
    <property type="project" value="UniProtKB-KW"/>
</dbReference>
<comment type="cofactor">
    <cofactor evidence="1 12">
        <name>pyridoxal 5'-phosphate</name>
        <dbReference type="ChEBI" id="CHEBI:597326"/>
    </cofactor>
</comment>
<evidence type="ECO:0000313" key="15">
    <source>
        <dbReference type="Proteomes" id="UP000663281"/>
    </source>
</evidence>
<evidence type="ECO:0000313" key="14">
    <source>
        <dbReference type="EMBL" id="QSX31359.1"/>
    </source>
</evidence>
<dbReference type="Gene3D" id="3.90.1150.10">
    <property type="entry name" value="Aspartate Aminotransferase, domain 1"/>
    <property type="match status" value="1"/>
</dbReference>
<evidence type="ECO:0000256" key="11">
    <source>
        <dbReference type="ARBA" id="ARBA00047715"/>
    </source>
</evidence>
<proteinExistence type="inferred from homology"/>
<dbReference type="InterPro" id="IPR001917">
    <property type="entry name" value="Aminotrans_II_pyridoxalP_BS"/>
</dbReference>
<reference evidence="14 15" key="1">
    <citation type="submission" date="2021-03" db="EMBL/GenBank/DDBJ databases">
        <title>Novel species identification of genus Shewanella.</title>
        <authorList>
            <person name="Liu G."/>
            <person name="Zhang Q."/>
        </authorList>
    </citation>
    <scope>NUCLEOTIDE SEQUENCE [LARGE SCALE GENOMIC DNA]</scope>
    <source>
        <strain evidence="14 15">FJAT-53726</strain>
    </source>
</reference>
<dbReference type="KEGG" id="scyp:JYB88_06920"/>
<keyword evidence="15" id="KW-1185">Reference proteome</keyword>
<comment type="catalytic activity">
    <reaction evidence="11">
        <text>6-carboxyhexanoyl-[ACP] + L-alanine + H(+) = (8S)-8-amino-7-oxononanoate + holo-[ACP] + CO2</text>
        <dbReference type="Rhea" id="RHEA:42288"/>
        <dbReference type="Rhea" id="RHEA-COMP:9685"/>
        <dbReference type="Rhea" id="RHEA-COMP:9955"/>
        <dbReference type="ChEBI" id="CHEBI:15378"/>
        <dbReference type="ChEBI" id="CHEBI:16526"/>
        <dbReference type="ChEBI" id="CHEBI:57972"/>
        <dbReference type="ChEBI" id="CHEBI:64479"/>
        <dbReference type="ChEBI" id="CHEBI:78846"/>
        <dbReference type="ChEBI" id="CHEBI:149468"/>
        <dbReference type="EC" id="2.3.1.47"/>
    </reaction>
</comment>
<comment type="similarity">
    <text evidence="3">Belongs to the class-II pyridoxal-phosphate-dependent aminotransferase family. BioF subfamily.</text>
</comment>
<dbReference type="GO" id="GO:0008710">
    <property type="term" value="F:8-amino-7-oxononanoate synthase activity"/>
    <property type="evidence" value="ECO:0007669"/>
    <property type="project" value="UniProtKB-EC"/>
</dbReference>
<evidence type="ECO:0000256" key="4">
    <source>
        <dbReference type="ARBA" id="ARBA00011738"/>
    </source>
</evidence>
<evidence type="ECO:0000256" key="1">
    <source>
        <dbReference type="ARBA" id="ARBA00001933"/>
    </source>
</evidence>
<dbReference type="PANTHER" id="PTHR13693:SF100">
    <property type="entry name" value="8-AMINO-7-OXONONANOATE SYNTHASE"/>
    <property type="match status" value="1"/>
</dbReference>
<dbReference type="InterPro" id="IPR004839">
    <property type="entry name" value="Aminotransferase_I/II_large"/>
</dbReference>
<gene>
    <name evidence="14" type="ORF">JYB88_06920</name>
</gene>
<dbReference type="PROSITE" id="PS00599">
    <property type="entry name" value="AA_TRANSFER_CLASS_2"/>
    <property type="match status" value="1"/>
</dbReference>
<organism evidence="14 15">
    <name type="scientific">Shewanella cyperi</name>
    <dbReference type="NCBI Taxonomy" id="2814292"/>
    <lineage>
        <taxon>Bacteria</taxon>
        <taxon>Pseudomonadati</taxon>
        <taxon>Pseudomonadota</taxon>
        <taxon>Gammaproteobacteria</taxon>
        <taxon>Alteromonadales</taxon>
        <taxon>Shewanellaceae</taxon>
        <taxon>Shewanella</taxon>
    </lineage>
</organism>
<name>A0A974XW42_9GAMM</name>
<evidence type="ECO:0000256" key="5">
    <source>
        <dbReference type="ARBA" id="ARBA00013187"/>
    </source>
</evidence>
<dbReference type="GO" id="GO:0030170">
    <property type="term" value="F:pyridoxal phosphate binding"/>
    <property type="evidence" value="ECO:0007669"/>
    <property type="project" value="InterPro"/>
</dbReference>
<dbReference type="InterPro" id="IPR015422">
    <property type="entry name" value="PyrdxlP-dep_Trfase_small"/>
</dbReference>
<dbReference type="Gene3D" id="3.40.640.10">
    <property type="entry name" value="Type I PLP-dependent aspartate aminotransferase-like (Major domain)"/>
    <property type="match status" value="1"/>
</dbReference>
<dbReference type="EC" id="2.3.1.47" evidence="5"/>
<dbReference type="SUPFAM" id="SSF53383">
    <property type="entry name" value="PLP-dependent transferases"/>
    <property type="match status" value="1"/>
</dbReference>
<evidence type="ECO:0000259" key="13">
    <source>
        <dbReference type="Pfam" id="PF00155"/>
    </source>
</evidence>
<keyword evidence="6" id="KW-0808">Transferase</keyword>
<evidence type="ECO:0000256" key="12">
    <source>
        <dbReference type="RuleBase" id="RU003693"/>
    </source>
</evidence>
<dbReference type="RefSeq" id="WP_207325929.1">
    <property type="nucleotide sequence ID" value="NZ_CP071504.1"/>
</dbReference>
<accession>A0A974XW42</accession>
<comment type="subunit">
    <text evidence="4">Homodimer.</text>
</comment>
<evidence type="ECO:0000256" key="2">
    <source>
        <dbReference type="ARBA" id="ARBA00004746"/>
    </source>
</evidence>
<evidence type="ECO:0000256" key="8">
    <source>
        <dbReference type="ARBA" id="ARBA00022898"/>
    </source>
</evidence>
<evidence type="ECO:0000256" key="9">
    <source>
        <dbReference type="ARBA" id="ARBA00032610"/>
    </source>
</evidence>